<comment type="caution">
    <text evidence="2">The sequence shown here is derived from an EMBL/GenBank/DDBJ whole genome shotgun (WGS) entry which is preliminary data.</text>
</comment>
<keyword evidence="3" id="KW-1185">Reference proteome</keyword>
<feature type="transmembrane region" description="Helical" evidence="1">
    <location>
        <begin position="21"/>
        <end position="46"/>
    </location>
</feature>
<keyword evidence="1" id="KW-0472">Membrane</keyword>
<accession>A0ABV0T0A5</accession>
<dbReference type="SUPFAM" id="SSF57302">
    <property type="entry name" value="Snake toxin-like"/>
    <property type="match status" value="1"/>
</dbReference>
<evidence type="ECO:0000313" key="3">
    <source>
        <dbReference type="Proteomes" id="UP001482620"/>
    </source>
</evidence>
<dbReference type="EMBL" id="JAHRIQ010012893">
    <property type="protein sequence ID" value="MEQ2225203.1"/>
    <property type="molecule type" value="Genomic_DNA"/>
</dbReference>
<keyword evidence="1" id="KW-1133">Transmembrane helix</keyword>
<name>A0ABV0T0A5_9TELE</name>
<gene>
    <name evidence="2" type="ORF">ILYODFUR_015104</name>
</gene>
<dbReference type="InterPro" id="IPR045860">
    <property type="entry name" value="Snake_toxin-like_sf"/>
</dbReference>
<keyword evidence="1" id="KW-0812">Transmembrane</keyword>
<sequence length="105" mass="12024">MFRSNAYGKIMFDLVFDSLNMICFLVSPGKSVFVFVLNLIFSSIVLTLKCFTCQDENDTVCKTVTECHSSNQYCKTYKKGDTFSRSCEEFCAEDFFTVCCQEDLC</sequence>
<reference evidence="2 3" key="1">
    <citation type="submission" date="2021-06" db="EMBL/GenBank/DDBJ databases">
        <authorList>
            <person name="Palmer J.M."/>
        </authorList>
    </citation>
    <scope>NUCLEOTIDE SEQUENCE [LARGE SCALE GENOMIC DNA]</scope>
    <source>
        <strain evidence="3">if_2019</strain>
        <tissue evidence="2">Muscle</tissue>
    </source>
</reference>
<dbReference type="Proteomes" id="UP001482620">
    <property type="component" value="Unassembled WGS sequence"/>
</dbReference>
<organism evidence="2 3">
    <name type="scientific">Ilyodon furcidens</name>
    <name type="common">goldbreast splitfin</name>
    <dbReference type="NCBI Taxonomy" id="33524"/>
    <lineage>
        <taxon>Eukaryota</taxon>
        <taxon>Metazoa</taxon>
        <taxon>Chordata</taxon>
        <taxon>Craniata</taxon>
        <taxon>Vertebrata</taxon>
        <taxon>Euteleostomi</taxon>
        <taxon>Actinopterygii</taxon>
        <taxon>Neopterygii</taxon>
        <taxon>Teleostei</taxon>
        <taxon>Neoteleostei</taxon>
        <taxon>Acanthomorphata</taxon>
        <taxon>Ovalentaria</taxon>
        <taxon>Atherinomorphae</taxon>
        <taxon>Cyprinodontiformes</taxon>
        <taxon>Goodeidae</taxon>
        <taxon>Ilyodon</taxon>
    </lineage>
</organism>
<evidence type="ECO:0000313" key="2">
    <source>
        <dbReference type="EMBL" id="MEQ2225203.1"/>
    </source>
</evidence>
<protein>
    <submittedName>
        <fullName evidence="2">Uncharacterized protein</fullName>
    </submittedName>
</protein>
<evidence type="ECO:0000256" key="1">
    <source>
        <dbReference type="SAM" id="Phobius"/>
    </source>
</evidence>
<proteinExistence type="predicted"/>